<evidence type="ECO:0000256" key="6">
    <source>
        <dbReference type="PIRSR" id="PIRSR600888-3"/>
    </source>
</evidence>
<comment type="subunit">
    <text evidence="7">Homodimer.</text>
</comment>
<dbReference type="GO" id="GO:0000271">
    <property type="term" value="P:polysaccharide biosynthetic process"/>
    <property type="evidence" value="ECO:0007669"/>
    <property type="project" value="TreeGrafter"/>
</dbReference>
<evidence type="ECO:0000256" key="5">
    <source>
        <dbReference type="PIRSR" id="PIRSR600888-1"/>
    </source>
</evidence>
<dbReference type="EC" id="5.1.3.13" evidence="3 7"/>
<keyword evidence="7" id="KW-0413">Isomerase</keyword>
<keyword evidence="9" id="KW-1185">Reference proteome</keyword>
<comment type="similarity">
    <text evidence="7">Belongs to the dTDP-4-dehydrorhamnose 3,5-epimerase family.</text>
</comment>
<dbReference type="InterPro" id="IPR011051">
    <property type="entry name" value="RmlC_Cupin_sf"/>
</dbReference>
<evidence type="ECO:0000256" key="1">
    <source>
        <dbReference type="ARBA" id="ARBA00001298"/>
    </source>
</evidence>
<proteinExistence type="inferred from homology"/>
<dbReference type="UniPathway" id="UPA00124"/>
<feature type="active site" description="Proton donor" evidence="5">
    <location>
        <position position="133"/>
    </location>
</feature>
<evidence type="ECO:0000256" key="7">
    <source>
        <dbReference type="RuleBase" id="RU364069"/>
    </source>
</evidence>
<evidence type="ECO:0000313" key="9">
    <source>
        <dbReference type="Proteomes" id="UP000035963"/>
    </source>
</evidence>
<dbReference type="GO" id="GO:0005829">
    <property type="term" value="C:cytosol"/>
    <property type="evidence" value="ECO:0007669"/>
    <property type="project" value="TreeGrafter"/>
</dbReference>
<dbReference type="GO" id="GO:0008830">
    <property type="term" value="F:dTDP-4-dehydrorhamnose 3,5-epimerase activity"/>
    <property type="evidence" value="ECO:0007669"/>
    <property type="project" value="UniProtKB-UniRule"/>
</dbReference>
<feature type="site" description="Participates in a stacking interaction with the thymidine ring of dTDP-4-oxo-6-deoxyglucose" evidence="6">
    <location>
        <position position="139"/>
    </location>
</feature>
<organism evidence="8 9">
    <name type="scientific">Caballeronia mineralivorans PML1(12)</name>
    <dbReference type="NCBI Taxonomy" id="908627"/>
    <lineage>
        <taxon>Bacteria</taxon>
        <taxon>Pseudomonadati</taxon>
        <taxon>Pseudomonadota</taxon>
        <taxon>Betaproteobacteria</taxon>
        <taxon>Burkholderiales</taxon>
        <taxon>Burkholderiaceae</taxon>
        <taxon>Caballeronia</taxon>
    </lineage>
</organism>
<dbReference type="EMBL" id="AEJF01000016">
    <property type="protein sequence ID" value="KLU27760.1"/>
    <property type="molecule type" value="Genomic_DNA"/>
</dbReference>
<dbReference type="CDD" id="cd00438">
    <property type="entry name" value="cupin_RmlC"/>
    <property type="match status" value="1"/>
</dbReference>
<evidence type="ECO:0000313" key="8">
    <source>
        <dbReference type="EMBL" id="KLU27760.1"/>
    </source>
</evidence>
<evidence type="ECO:0000256" key="2">
    <source>
        <dbReference type="ARBA" id="ARBA00001997"/>
    </source>
</evidence>
<dbReference type="GO" id="GO:0019305">
    <property type="term" value="P:dTDP-rhamnose biosynthetic process"/>
    <property type="evidence" value="ECO:0007669"/>
    <property type="project" value="UniProtKB-UniRule"/>
</dbReference>
<feature type="active site" description="Proton acceptor" evidence="5">
    <location>
        <position position="64"/>
    </location>
</feature>
<comment type="caution">
    <text evidence="8">The sequence shown here is derived from an EMBL/GenBank/DDBJ whole genome shotgun (WGS) entry which is preliminary data.</text>
</comment>
<dbReference type="Pfam" id="PF00908">
    <property type="entry name" value="dTDP_sugar_isom"/>
    <property type="match status" value="1"/>
</dbReference>
<comment type="pathway">
    <text evidence="7">Carbohydrate biosynthesis; dTDP-L-rhamnose biosynthesis.</text>
</comment>
<dbReference type="Proteomes" id="UP000035963">
    <property type="component" value="Unassembled WGS sequence"/>
</dbReference>
<dbReference type="OrthoDB" id="9800680at2"/>
<dbReference type="SUPFAM" id="SSF51182">
    <property type="entry name" value="RmlC-like cupins"/>
    <property type="match status" value="1"/>
</dbReference>
<dbReference type="RefSeq" id="WP_047845045.1">
    <property type="nucleotide sequence ID" value="NZ_AEJF01000016.1"/>
</dbReference>
<evidence type="ECO:0000256" key="4">
    <source>
        <dbReference type="ARBA" id="ARBA00019595"/>
    </source>
</evidence>
<reference evidence="8 9" key="1">
    <citation type="journal article" date="2015" name="Genome Announc.">
        <title>Draft Genome Sequence of Burkholderia sp. Strain PML1(12), an Ectomycorrhizosphere-Inhabiting Bacterium with Effective Mineral-Weathering Ability.</title>
        <authorList>
            <person name="Uroz S."/>
            <person name="Oger P."/>
        </authorList>
    </citation>
    <scope>NUCLEOTIDE SEQUENCE [LARGE SCALE GENOMIC DNA]</scope>
    <source>
        <strain evidence="9">PML1(12)</strain>
    </source>
</reference>
<accession>A0A0J1D4Z9</accession>
<dbReference type="InterPro" id="IPR014710">
    <property type="entry name" value="RmlC-like_jellyroll"/>
</dbReference>
<dbReference type="Gene3D" id="2.60.120.10">
    <property type="entry name" value="Jelly Rolls"/>
    <property type="match status" value="1"/>
</dbReference>
<dbReference type="PATRIC" id="fig|908627.4.peg.575"/>
<gene>
    <name evidence="8" type="ORF">EOS_02575</name>
</gene>
<sequence>MAIQVTATALPEVVVIEPEVFGDARGFFYESFNSRDFSEHVKAGVEFVQDNHSHSVRGVLRGLHYQIEHAQGKLVRVTEGEVFDVAVDIRKSSPRFGQWSGVKLSTQNRRQVWVPPGFAHGFVVLSESAQCLYKTTDYWYPEHQRSIIWNDPAIGIQWPIDFEPLLSAKDAAGVRLADAEHFA</sequence>
<dbReference type="PANTHER" id="PTHR21047">
    <property type="entry name" value="DTDP-6-DEOXY-D-GLUCOSE-3,5 EPIMERASE"/>
    <property type="match status" value="1"/>
</dbReference>
<evidence type="ECO:0000256" key="3">
    <source>
        <dbReference type="ARBA" id="ARBA00012098"/>
    </source>
</evidence>
<comment type="catalytic activity">
    <reaction evidence="1 7">
        <text>dTDP-4-dehydro-6-deoxy-alpha-D-glucose = dTDP-4-dehydro-beta-L-rhamnose</text>
        <dbReference type="Rhea" id="RHEA:16969"/>
        <dbReference type="ChEBI" id="CHEBI:57649"/>
        <dbReference type="ChEBI" id="CHEBI:62830"/>
        <dbReference type="EC" id="5.1.3.13"/>
    </reaction>
</comment>
<dbReference type="PANTHER" id="PTHR21047:SF2">
    <property type="entry name" value="THYMIDINE DIPHOSPHO-4-KETO-RHAMNOSE 3,5-EPIMERASE"/>
    <property type="match status" value="1"/>
</dbReference>
<dbReference type="InterPro" id="IPR000888">
    <property type="entry name" value="RmlC-like"/>
</dbReference>
<dbReference type="AlphaFoldDB" id="A0A0J1D4Z9"/>
<protein>
    <recommendedName>
        <fullName evidence="4 7">dTDP-4-dehydrorhamnose 3,5-epimerase</fullName>
        <ecNumber evidence="3 7">5.1.3.13</ecNumber>
    </recommendedName>
    <alternativeName>
        <fullName evidence="7">Thymidine diphospho-4-keto-rhamnose 3,5-epimerase</fullName>
    </alternativeName>
</protein>
<dbReference type="NCBIfam" id="TIGR01221">
    <property type="entry name" value="rmlC"/>
    <property type="match status" value="1"/>
</dbReference>
<comment type="function">
    <text evidence="2 7">Catalyzes the epimerization of the C3' and C5'positions of dTDP-6-deoxy-D-xylo-4-hexulose, forming dTDP-6-deoxy-L-lyxo-4-hexulose.</text>
</comment>
<name>A0A0J1D4Z9_9BURK</name>